<dbReference type="GO" id="GO:0006535">
    <property type="term" value="P:cysteine biosynthetic process from serine"/>
    <property type="evidence" value="ECO:0007669"/>
    <property type="project" value="TreeGrafter"/>
</dbReference>
<dbReference type="GO" id="GO:0004124">
    <property type="term" value="F:cysteine synthase activity"/>
    <property type="evidence" value="ECO:0007669"/>
    <property type="project" value="TreeGrafter"/>
</dbReference>
<dbReference type="Pfam" id="PF22475">
    <property type="entry name" value="YhfS-like_C"/>
    <property type="match status" value="1"/>
</dbReference>
<organism evidence="4 5">
    <name type="scientific">Alkalibacterium putridalgicola</name>
    <dbReference type="NCBI Taxonomy" id="426703"/>
    <lineage>
        <taxon>Bacteria</taxon>
        <taxon>Bacillati</taxon>
        <taxon>Bacillota</taxon>
        <taxon>Bacilli</taxon>
        <taxon>Lactobacillales</taxon>
        <taxon>Carnobacteriaceae</taxon>
        <taxon>Alkalibacterium</taxon>
    </lineage>
</organism>
<dbReference type="GO" id="GO:0003961">
    <property type="term" value="F:O-acetylhomoserine aminocarboxypropyltransferase activity"/>
    <property type="evidence" value="ECO:0007669"/>
    <property type="project" value="TreeGrafter"/>
</dbReference>
<dbReference type="GO" id="GO:0071269">
    <property type="term" value="P:L-homocysteine biosynthetic process"/>
    <property type="evidence" value="ECO:0007669"/>
    <property type="project" value="TreeGrafter"/>
</dbReference>
<evidence type="ECO:0000313" key="6">
    <source>
        <dbReference type="Proteomes" id="UP000321425"/>
    </source>
</evidence>
<dbReference type="SUPFAM" id="SSF53383">
    <property type="entry name" value="PLP-dependent transferases"/>
    <property type="match status" value="1"/>
</dbReference>
<dbReference type="Gene3D" id="3.90.1150.130">
    <property type="match status" value="1"/>
</dbReference>
<reference evidence="4 5" key="1">
    <citation type="submission" date="2016-10" db="EMBL/GenBank/DDBJ databases">
        <authorList>
            <person name="de Groot N.N."/>
        </authorList>
    </citation>
    <scope>NUCLEOTIDE SEQUENCE [LARGE SCALE GENOMIC DNA]</scope>
    <source>
        <strain evidence="4 5">DSM 19182</strain>
    </source>
</reference>
<gene>
    <name evidence="3" type="ORF">APU01nite_17300</name>
    <name evidence="4" type="ORF">SAMN04488100_12114</name>
</gene>
<dbReference type="InterPro" id="IPR000192">
    <property type="entry name" value="Aminotrans_V_dom"/>
</dbReference>
<dbReference type="InterPro" id="IPR054718">
    <property type="entry name" value="YhfS-like_C"/>
</dbReference>
<dbReference type="EMBL" id="FOBL01000021">
    <property type="protein sequence ID" value="SEM02913.1"/>
    <property type="molecule type" value="Genomic_DNA"/>
</dbReference>
<evidence type="ECO:0000313" key="5">
    <source>
        <dbReference type="Proteomes" id="UP000198548"/>
    </source>
</evidence>
<dbReference type="PANTHER" id="PTHR43797">
    <property type="entry name" value="HOMOCYSTEINE/CYSTEINE SYNTHASE"/>
    <property type="match status" value="1"/>
</dbReference>
<dbReference type="Proteomes" id="UP000198548">
    <property type="component" value="Unassembled WGS sequence"/>
</dbReference>
<feature type="domain" description="YhfS-like C-terminal" evidence="2">
    <location>
        <begin position="257"/>
        <end position="356"/>
    </location>
</feature>
<dbReference type="Pfam" id="PF00266">
    <property type="entry name" value="Aminotran_5"/>
    <property type="match status" value="1"/>
</dbReference>
<reference evidence="3 6" key="2">
    <citation type="submission" date="2019-07" db="EMBL/GenBank/DDBJ databases">
        <title>Whole genome shotgun sequence of Alkalibacterium putridalgicola NBRC 103243.</title>
        <authorList>
            <person name="Hosoyama A."/>
            <person name="Uohara A."/>
            <person name="Ohji S."/>
            <person name="Ichikawa N."/>
        </authorList>
    </citation>
    <scope>NUCLEOTIDE SEQUENCE [LARGE SCALE GENOMIC DNA]</scope>
    <source>
        <strain evidence="3 6">NBRC 103243</strain>
    </source>
</reference>
<dbReference type="GO" id="GO:0005737">
    <property type="term" value="C:cytoplasm"/>
    <property type="evidence" value="ECO:0007669"/>
    <property type="project" value="TreeGrafter"/>
</dbReference>
<dbReference type="Proteomes" id="UP000321425">
    <property type="component" value="Unassembled WGS sequence"/>
</dbReference>
<evidence type="ECO:0000259" key="2">
    <source>
        <dbReference type="Pfam" id="PF22475"/>
    </source>
</evidence>
<dbReference type="STRING" id="426703.SAMN04488100_12114"/>
<keyword evidence="6" id="KW-1185">Reference proteome</keyword>
<proteinExistence type="predicted"/>
<dbReference type="InterPro" id="IPR015424">
    <property type="entry name" value="PyrdxlP-dep_Trfase"/>
</dbReference>
<accession>A0A1H7V194</accession>
<keyword evidence="4" id="KW-0032">Aminotransferase</keyword>
<dbReference type="OrthoDB" id="9787096at2"/>
<keyword evidence="4" id="KW-0808">Transferase</keyword>
<dbReference type="Gene3D" id="3.40.640.10">
    <property type="entry name" value="Type I PLP-dependent aspartate aminotransferase-like (Major domain)"/>
    <property type="match status" value="1"/>
</dbReference>
<sequence>MQTYPLESISIEEATLKQFRFVDCMTRVFPGNDMLTRGDLGVVPGLNKPETTKKVEQVIADFFETEDAMLVRGSGTMAIRYALYKTVKPGGTLLVHDAPIYPTTNVSLDMFGITVVKADFNDLNQLREVLENKEIAGALVQLTRQKPDDRYDSEEVIGTMKELRPDLFVVTDDNYAVMKIPKIGVEMGATLSCFSTFKLLGPEGIGCIVGDKEMIAQLKKDNYSGGLQVQGHEAMDVLKGLTYAPVSLAISAETTQRVYKDLNNQAVNGVKQATIANAQSKVLLIELDEPIAKEVLKAAEKLGAAPHPVGAESKYEIVPMFYRVSATFLESDPTLEKRMIRVNPMRSGPETVIRILGEAILKVRENDWADHP</sequence>
<dbReference type="InterPro" id="IPR006235">
    <property type="entry name" value="OAc-hSer/O-AcSer_sulfhydrylase"/>
</dbReference>
<dbReference type="RefSeq" id="WP_091488668.1">
    <property type="nucleotide sequence ID" value="NZ_BJUX01000020.1"/>
</dbReference>
<feature type="domain" description="Aminotransferase class V" evidence="1">
    <location>
        <begin position="53"/>
        <end position="226"/>
    </location>
</feature>
<dbReference type="GO" id="GO:0008483">
    <property type="term" value="F:transaminase activity"/>
    <property type="evidence" value="ECO:0007669"/>
    <property type="project" value="UniProtKB-KW"/>
</dbReference>
<dbReference type="PANTHER" id="PTHR43797:SF2">
    <property type="entry name" value="HOMOCYSTEINE_CYSTEINE SYNTHASE"/>
    <property type="match status" value="1"/>
</dbReference>
<dbReference type="EMBL" id="BJUX01000020">
    <property type="protein sequence ID" value="GEK89691.1"/>
    <property type="molecule type" value="Genomic_DNA"/>
</dbReference>
<dbReference type="AlphaFoldDB" id="A0A1H7V194"/>
<dbReference type="InterPro" id="IPR015421">
    <property type="entry name" value="PyrdxlP-dep_Trfase_major"/>
</dbReference>
<evidence type="ECO:0000313" key="4">
    <source>
        <dbReference type="EMBL" id="SEM02913.1"/>
    </source>
</evidence>
<name>A0A1H7V194_9LACT</name>
<evidence type="ECO:0000259" key="1">
    <source>
        <dbReference type="Pfam" id="PF00266"/>
    </source>
</evidence>
<evidence type="ECO:0000313" key="3">
    <source>
        <dbReference type="EMBL" id="GEK89691.1"/>
    </source>
</evidence>
<protein>
    <submittedName>
        <fullName evidence="4">Aminotransferase class-V</fullName>
    </submittedName>
</protein>